<dbReference type="PANTHER" id="PTHR30332">
    <property type="entry name" value="PROBABLE GENERAL SECRETION PATHWAY PROTEIN D"/>
    <property type="match status" value="1"/>
</dbReference>
<feature type="region of interest" description="Disordered" evidence="4">
    <location>
        <begin position="118"/>
        <end position="151"/>
    </location>
</feature>
<dbReference type="Pfam" id="PF00263">
    <property type="entry name" value="Secretin"/>
    <property type="match status" value="1"/>
</dbReference>
<evidence type="ECO:0000313" key="8">
    <source>
        <dbReference type="Proteomes" id="UP001501353"/>
    </source>
</evidence>
<dbReference type="EMBL" id="BAAAZE010000008">
    <property type="protein sequence ID" value="GAA4023234.1"/>
    <property type="molecule type" value="Genomic_DNA"/>
</dbReference>
<comment type="subcellular location">
    <subcellularLocation>
        <location evidence="1">Membrane</location>
    </subcellularLocation>
</comment>
<feature type="domain" description="Secretin N-terminal" evidence="6">
    <location>
        <begin position="194"/>
        <end position="270"/>
    </location>
</feature>
<evidence type="ECO:0000256" key="4">
    <source>
        <dbReference type="SAM" id="MobiDB-lite"/>
    </source>
</evidence>
<keyword evidence="3" id="KW-0472">Membrane</keyword>
<reference evidence="8" key="1">
    <citation type="journal article" date="2019" name="Int. J. Syst. Evol. Microbiol.">
        <title>The Global Catalogue of Microorganisms (GCM) 10K type strain sequencing project: providing services to taxonomists for standard genome sequencing and annotation.</title>
        <authorList>
            <consortium name="The Broad Institute Genomics Platform"/>
            <consortium name="The Broad Institute Genome Sequencing Center for Infectious Disease"/>
            <person name="Wu L."/>
            <person name="Ma J."/>
        </authorList>
    </citation>
    <scope>NUCLEOTIDE SEQUENCE [LARGE SCALE GENOMIC DNA]</scope>
    <source>
        <strain evidence="8">JCM 16673</strain>
    </source>
</reference>
<dbReference type="InterPro" id="IPR013359">
    <property type="entry name" value="Pilus_4B_PilN"/>
</dbReference>
<dbReference type="RefSeq" id="WP_344763229.1">
    <property type="nucleotide sequence ID" value="NZ_BAAAZE010000008.1"/>
</dbReference>
<dbReference type="Proteomes" id="UP001501353">
    <property type="component" value="Unassembled WGS sequence"/>
</dbReference>
<accession>A0ABP7TAW2</accession>
<evidence type="ECO:0000259" key="5">
    <source>
        <dbReference type="Pfam" id="PF00263"/>
    </source>
</evidence>
<sequence>MKPAPVTRVTLMALAVSLLPACNSMNEGIIGRVKESEARASQLARDVGKVDGAASKVLPAVQHDPGIWLGRSLPRVSQTPLPPVFNQPATFERSINSLAEFAERITLRSGIPTKVASDAAQAGQPAAMSGQKSAQPAMPGGFGATGQNQAQAPTPIRIDFSGGSLKGLLDTAAARFGVSWKYANGTIQFFHTDTRTFQIAAVPGDSALSATVSSGASSGGDSGGGGGNAINATNTQNTAVKSTLSVYSSIEKAVGIMLSSQGKVVSSPATGSITVSDTPDNLERIALFIDKENRALSRQVMVNVTVLAVTLTRGDNYGIKWDSVYQTLSRKYGLTNSLASVANSSAFSAAILDTATSRLAGSSMLIEALSEQGQVRRETSASVVTLNNQPVPVQVAKQTSYLKSSQTTLTANVGSSTTLTPGTITTGFNMTILPNVLNNGAVMLQFSTDISTLRSLRTVSSSTATIETPEIETRNFLQRVAMKSNETLVISGFEQTDDNLNQQGVGTPANLLLGGSLKASGNKEVIVILITPIAMRAS</sequence>
<feature type="region of interest" description="Disordered" evidence="4">
    <location>
        <begin position="210"/>
        <end position="230"/>
    </location>
</feature>
<dbReference type="PANTHER" id="PTHR30332:SF24">
    <property type="entry name" value="SECRETIN GSPD-RELATED"/>
    <property type="match status" value="1"/>
</dbReference>
<keyword evidence="2" id="KW-0732">Signal</keyword>
<dbReference type="InterPro" id="IPR004846">
    <property type="entry name" value="T2SS/T3SS_dom"/>
</dbReference>
<proteinExistence type="predicted"/>
<gene>
    <name evidence="7" type="ORF">GCM10022212_20750</name>
</gene>
<evidence type="ECO:0000256" key="3">
    <source>
        <dbReference type="ARBA" id="ARBA00023136"/>
    </source>
</evidence>
<organism evidence="7 8">
    <name type="scientific">Actimicrobium antarcticum</name>
    <dbReference type="NCBI Taxonomy" id="1051899"/>
    <lineage>
        <taxon>Bacteria</taxon>
        <taxon>Pseudomonadati</taxon>
        <taxon>Pseudomonadota</taxon>
        <taxon>Betaproteobacteria</taxon>
        <taxon>Burkholderiales</taxon>
        <taxon>Oxalobacteraceae</taxon>
        <taxon>Actimicrobium</taxon>
    </lineage>
</organism>
<feature type="compositionally biased region" description="Gly residues" evidence="4">
    <location>
        <begin position="217"/>
        <end position="228"/>
    </location>
</feature>
<protein>
    <submittedName>
        <fullName evidence="7">PilN family type IVB pilus formation outer membrane protein</fullName>
    </submittedName>
</protein>
<dbReference type="InterPro" id="IPR011514">
    <property type="entry name" value="Secretin_N_2"/>
</dbReference>
<dbReference type="Pfam" id="PF07655">
    <property type="entry name" value="Secretin_N_2"/>
    <property type="match status" value="1"/>
</dbReference>
<evidence type="ECO:0000313" key="7">
    <source>
        <dbReference type="EMBL" id="GAA4023234.1"/>
    </source>
</evidence>
<dbReference type="InterPro" id="IPR050810">
    <property type="entry name" value="Bact_Secretion_Sys_Channel"/>
</dbReference>
<evidence type="ECO:0000256" key="2">
    <source>
        <dbReference type="ARBA" id="ARBA00022729"/>
    </source>
</evidence>
<evidence type="ECO:0000256" key="1">
    <source>
        <dbReference type="ARBA" id="ARBA00004370"/>
    </source>
</evidence>
<dbReference type="NCBIfam" id="TIGR02520">
    <property type="entry name" value="pilus_B_mal_scr"/>
    <property type="match status" value="1"/>
</dbReference>
<feature type="compositionally biased region" description="Low complexity" evidence="4">
    <location>
        <begin position="118"/>
        <end position="131"/>
    </location>
</feature>
<evidence type="ECO:0000259" key="6">
    <source>
        <dbReference type="Pfam" id="PF07655"/>
    </source>
</evidence>
<name>A0ABP7TAW2_9BURK</name>
<feature type="domain" description="Type II/III secretion system secretin-like" evidence="5">
    <location>
        <begin position="368"/>
        <end position="532"/>
    </location>
</feature>
<comment type="caution">
    <text evidence="7">The sequence shown here is derived from an EMBL/GenBank/DDBJ whole genome shotgun (WGS) entry which is preliminary data.</text>
</comment>
<keyword evidence="8" id="KW-1185">Reference proteome</keyword>